<evidence type="ECO:0000256" key="1">
    <source>
        <dbReference type="ARBA" id="ARBA00004651"/>
    </source>
</evidence>
<dbReference type="Proteomes" id="UP000714817">
    <property type="component" value="Unassembled WGS sequence"/>
</dbReference>
<reference evidence="10" key="1">
    <citation type="submission" date="2020-04" db="EMBL/GenBank/DDBJ databases">
        <authorList>
            <person name="Zhang T."/>
        </authorList>
    </citation>
    <scope>NUCLEOTIDE SEQUENCE</scope>
    <source>
        <strain evidence="10">HKST-UBA80</strain>
    </source>
</reference>
<organism evidence="10 11">
    <name type="scientific">candidate division WWE3 bacterium</name>
    <dbReference type="NCBI Taxonomy" id="2053526"/>
    <lineage>
        <taxon>Bacteria</taxon>
        <taxon>Katanobacteria</taxon>
    </lineage>
</organism>
<evidence type="ECO:0000256" key="3">
    <source>
        <dbReference type="ARBA" id="ARBA00022676"/>
    </source>
</evidence>
<accession>A0A955E0K8</accession>
<evidence type="ECO:0000256" key="4">
    <source>
        <dbReference type="ARBA" id="ARBA00022679"/>
    </source>
</evidence>
<feature type="transmembrane region" description="Helical" evidence="8">
    <location>
        <begin position="12"/>
        <end position="32"/>
    </location>
</feature>
<name>A0A955E0K8_UNCKA</name>
<evidence type="ECO:0000313" key="11">
    <source>
        <dbReference type="Proteomes" id="UP000714817"/>
    </source>
</evidence>
<keyword evidence="2" id="KW-1003">Cell membrane</keyword>
<evidence type="ECO:0000313" key="10">
    <source>
        <dbReference type="EMBL" id="MCA9302112.1"/>
    </source>
</evidence>
<keyword evidence="6 8" id="KW-1133">Transmembrane helix</keyword>
<dbReference type="EMBL" id="JAGQNY010000006">
    <property type="protein sequence ID" value="MCA9302112.1"/>
    <property type="molecule type" value="Genomic_DNA"/>
</dbReference>
<evidence type="ECO:0000256" key="6">
    <source>
        <dbReference type="ARBA" id="ARBA00022989"/>
    </source>
</evidence>
<comment type="caution">
    <text evidence="10">The sequence shown here is derived from an EMBL/GenBank/DDBJ whole genome shotgun (WGS) entry which is preliminary data.</text>
</comment>
<dbReference type="EC" id="2.4.-.-" evidence="10"/>
<gene>
    <name evidence="10" type="ORF">KDA10_01940</name>
</gene>
<reference evidence="10" key="2">
    <citation type="journal article" date="2021" name="Microbiome">
        <title>Successional dynamics and alternative stable states in a saline activated sludge microbial community over 9 years.</title>
        <authorList>
            <person name="Wang Y."/>
            <person name="Ye J."/>
            <person name="Ju F."/>
            <person name="Liu L."/>
            <person name="Boyd J.A."/>
            <person name="Deng Y."/>
            <person name="Parks D.H."/>
            <person name="Jiang X."/>
            <person name="Yin X."/>
            <person name="Woodcroft B.J."/>
            <person name="Tyson G.W."/>
            <person name="Hugenholtz P."/>
            <person name="Polz M.F."/>
            <person name="Zhang T."/>
        </authorList>
    </citation>
    <scope>NUCLEOTIDE SEQUENCE</scope>
    <source>
        <strain evidence="10">HKST-UBA80</strain>
    </source>
</reference>
<dbReference type="GO" id="GO:0016763">
    <property type="term" value="F:pentosyltransferase activity"/>
    <property type="evidence" value="ECO:0007669"/>
    <property type="project" value="TreeGrafter"/>
</dbReference>
<protein>
    <submittedName>
        <fullName evidence="10">Glycosyltransferase family 39 protein</fullName>
        <ecNumber evidence="10">2.4.-.-</ecNumber>
    </submittedName>
</protein>
<keyword evidence="3 10" id="KW-0328">Glycosyltransferase</keyword>
<dbReference type="PANTHER" id="PTHR33908">
    <property type="entry name" value="MANNOSYLTRANSFERASE YKCB-RELATED"/>
    <property type="match status" value="1"/>
</dbReference>
<feature type="domain" description="Glycosyltransferase RgtA/B/C/D-like" evidence="9">
    <location>
        <begin position="65"/>
        <end position="225"/>
    </location>
</feature>
<dbReference type="InterPro" id="IPR050297">
    <property type="entry name" value="LipidA_mod_glycosyltrf_83"/>
</dbReference>
<keyword evidence="7 8" id="KW-0472">Membrane</keyword>
<comment type="subcellular location">
    <subcellularLocation>
        <location evidence="1">Cell membrane</location>
        <topology evidence="1">Multi-pass membrane protein</topology>
    </subcellularLocation>
</comment>
<feature type="transmembrane region" description="Helical" evidence="8">
    <location>
        <begin position="135"/>
        <end position="155"/>
    </location>
</feature>
<feature type="transmembrane region" description="Helical" evidence="8">
    <location>
        <begin position="351"/>
        <end position="369"/>
    </location>
</feature>
<feature type="transmembrane region" description="Helical" evidence="8">
    <location>
        <begin position="87"/>
        <end position="104"/>
    </location>
</feature>
<evidence type="ECO:0000259" key="9">
    <source>
        <dbReference type="Pfam" id="PF13231"/>
    </source>
</evidence>
<dbReference type="AlphaFoldDB" id="A0A955E0K8"/>
<evidence type="ECO:0000256" key="5">
    <source>
        <dbReference type="ARBA" id="ARBA00022692"/>
    </source>
</evidence>
<proteinExistence type="predicted"/>
<dbReference type="InterPro" id="IPR038731">
    <property type="entry name" value="RgtA/B/C-like"/>
</dbReference>
<feature type="transmembrane region" description="Helical" evidence="8">
    <location>
        <begin position="214"/>
        <end position="233"/>
    </location>
</feature>
<feature type="transmembrane region" description="Helical" evidence="8">
    <location>
        <begin position="111"/>
        <end position="129"/>
    </location>
</feature>
<evidence type="ECO:0000256" key="7">
    <source>
        <dbReference type="ARBA" id="ARBA00023136"/>
    </source>
</evidence>
<feature type="transmembrane region" description="Helical" evidence="8">
    <location>
        <begin position="268"/>
        <end position="289"/>
    </location>
</feature>
<dbReference type="GO" id="GO:0009103">
    <property type="term" value="P:lipopolysaccharide biosynthetic process"/>
    <property type="evidence" value="ECO:0007669"/>
    <property type="project" value="UniProtKB-ARBA"/>
</dbReference>
<dbReference type="Pfam" id="PF13231">
    <property type="entry name" value="PMT_2"/>
    <property type="match status" value="1"/>
</dbReference>
<evidence type="ECO:0000256" key="2">
    <source>
        <dbReference type="ARBA" id="ARBA00022475"/>
    </source>
</evidence>
<feature type="transmembrane region" description="Helical" evidence="8">
    <location>
        <begin position="162"/>
        <end position="194"/>
    </location>
</feature>
<sequence length="572" mass="65606">MFLRLKNYILKNIDGLTVIIIAGSLRFINLGYSDFQGDEIKALFLIEPGQSLSDFLLSQRKGPVQFIITYFVKILDPSYSNYFLDRFIFALFGFLAAVVFYKLVKSLFNSNIAVFAALFFSTNGFLIALSRIIQYQSAVILFMLLALYSFTHAITKESRSRIYIILGFVFWAISILSHYDGVFIFPFAACLLYLWWTKGREGYLFGPANKTKTIILGLVLLVGVLSIFYIPFIKNIDAATISYWNGRVQGTGGKISSSIVLFRVYQPIYAIHIYASLFILGLSSTLLYWGKAGVGYFKRNFFKNKQSLSIKKALLEIVSNRDLLVTLSLIAWFGAAFLFMEGAIELPGTHIYTYIIPATILAAIGMHNVLNASKYLYSVIFKLPTLRNIFDVAAILVVTVLFSFLYAQSYIIYVDNSVEYPWQQKKFFIWNLHQPSAQFHLSLFGFPYSRDWKGIKEFVYNPSVPPCPTPRNAPDKKPLCPDTKIKVYSGNERTSISRYSISYQKDYNIAGYFIYIKNPQTFFDTKRQDKEKPGYWMNHYPPVKEIVVNGKIVAEIYYMPPFSKEELIEYGY</sequence>
<feature type="transmembrane region" description="Helical" evidence="8">
    <location>
        <begin position="389"/>
        <end position="407"/>
    </location>
</feature>
<feature type="transmembrane region" description="Helical" evidence="8">
    <location>
        <begin position="323"/>
        <end position="344"/>
    </location>
</feature>
<keyword evidence="4 10" id="KW-0808">Transferase</keyword>
<keyword evidence="5 8" id="KW-0812">Transmembrane</keyword>
<dbReference type="PANTHER" id="PTHR33908:SF11">
    <property type="entry name" value="MEMBRANE PROTEIN"/>
    <property type="match status" value="1"/>
</dbReference>
<evidence type="ECO:0000256" key="8">
    <source>
        <dbReference type="SAM" id="Phobius"/>
    </source>
</evidence>
<dbReference type="GO" id="GO:0005886">
    <property type="term" value="C:plasma membrane"/>
    <property type="evidence" value="ECO:0007669"/>
    <property type="project" value="UniProtKB-SubCell"/>
</dbReference>